<evidence type="ECO:0000313" key="8">
    <source>
        <dbReference type="Proteomes" id="UP000595140"/>
    </source>
</evidence>
<dbReference type="EMBL" id="OOIL02000559">
    <property type="protein sequence ID" value="VFQ66674.1"/>
    <property type="molecule type" value="Genomic_DNA"/>
</dbReference>
<keyword evidence="4" id="KW-0175">Coiled coil</keyword>
<sequence>MKFGKEFKKQQVPEWVEAYVDYNGLKRILQDIRHIKKPIQPTTPAQQKHRFHRAFSGPETRAENSGDVEDQVIAVDTVQEENSIEMYHSKFLKPPEGGQNEIMFFKKLDNELNKVNTFYNEKVEEVKSEAAMLNQQMDVLLALRIKVMNPDFDASASLQQLSVDNNHSMPSRDTKHIDLAPRVDHSPERLSSDHAKYNSGTERNTATENEEQHPLEILDRVKIVNTFETPMSTIRGVLRDSKENDLRFKREELKKVDQRLKIAFIEFYRKLHLLKNFSYTNLSAFSKILKKYEKITSRRAARSYMKMVENSYLGSSDEVRLNLIQFDNNWSY</sequence>
<evidence type="ECO:0000256" key="4">
    <source>
        <dbReference type="SAM" id="Coils"/>
    </source>
</evidence>
<dbReference type="AlphaFoldDB" id="A0A484KRU2"/>
<protein>
    <recommendedName>
        <fullName evidence="6">SPX domain-containing protein</fullName>
    </recommendedName>
</protein>
<evidence type="ECO:0000313" key="7">
    <source>
        <dbReference type="EMBL" id="VFQ66674.1"/>
    </source>
</evidence>
<evidence type="ECO:0000256" key="5">
    <source>
        <dbReference type="SAM" id="MobiDB-lite"/>
    </source>
</evidence>
<dbReference type="GO" id="GO:0006817">
    <property type="term" value="P:phosphate ion transport"/>
    <property type="evidence" value="ECO:0007669"/>
    <property type="project" value="TreeGrafter"/>
</dbReference>
<dbReference type="CDD" id="cd14476">
    <property type="entry name" value="SPX_PHO1_like"/>
    <property type="match status" value="1"/>
</dbReference>
<dbReference type="InterPro" id="IPR004331">
    <property type="entry name" value="SPX_dom"/>
</dbReference>
<evidence type="ECO:0000256" key="2">
    <source>
        <dbReference type="ARBA" id="ARBA00022475"/>
    </source>
</evidence>
<accession>A0A484KRU2</accession>
<dbReference type="GO" id="GO:0016036">
    <property type="term" value="P:cellular response to phosphate starvation"/>
    <property type="evidence" value="ECO:0007669"/>
    <property type="project" value="TreeGrafter"/>
</dbReference>
<feature type="compositionally biased region" description="Polar residues" evidence="5">
    <location>
        <begin position="198"/>
        <end position="207"/>
    </location>
</feature>
<dbReference type="PANTHER" id="PTHR10783">
    <property type="entry name" value="XENOTROPIC AND POLYTROPIC RETROVIRUS RECEPTOR 1-RELATED"/>
    <property type="match status" value="1"/>
</dbReference>
<feature type="compositionally biased region" description="Basic and acidic residues" evidence="5">
    <location>
        <begin position="181"/>
        <end position="196"/>
    </location>
</feature>
<dbReference type="Proteomes" id="UP000595140">
    <property type="component" value="Unassembled WGS sequence"/>
</dbReference>
<dbReference type="Pfam" id="PF03105">
    <property type="entry name" value="SPX"/>
    <property type="match status" value="1"/>
</dbReference>
<name>A0A484KRU2_9ASTE</name>
<dbReference type="OrthoDB" id="9970435at2759"/>
<keyword evidence="8" id="KW-1185">Reference proteome</keyword>
<dbReference type="PROSITE" id="PS51382">
    <property type="entry name" value="SPX"/>
    <property type="match status" value="1"/>
</dbReference>
<feature type="region of interest" description="Disordered" evidence="5">
    <location>
        <begin position="181"/>
        <end position="212"/>
    </location>
</feature>
<dbReference type="PANTHER" id="PTHR10783:SF104">
    <property type="entry name" value="PHOSPHATE TRANSPORTER PHO1 HOMOLOG 10"/>
    <property type="match status" value="1"/>
</dbReference>
<reference evidence="7 8" key="1">
    <citation type="submission" date="2018-04" db="EMBL/GenBank/DDBJ databases">
        <authorList>
            <person name="Vogel A."/>
        </authorList>
    </citation>
    <scope>NUCLEOTIDE SEQUENCE [LARGE SCALE GENOMIC DNA]</scope>
</reference>
<dbReference type="GO" id="GO:0000822">
    <property type="term" value="F:inositol hexakisphosphate binding"/>
    <property type="evidence" value="ECO:0007669"/>
    <property type="project" value="TreeGrafter"/>
</dbReference>
<dbReference type="GO" id="GO:0005886">
    <property type="term" value="C:plasma membrane"/>
    <property type="evidence" value="ECO:0007669"/>
    <property type="project" value="UniProtKB-SubCell"/>
</dbReference>
<dbReference type="GO" id="GO:0005802">
    <property type="term" value="C:trans-Golgi network"/>
    <property type="evidence" value="ECO:0007669"/>
    <property type="project" value="TreeGrafter"/>
</dbReference>
<comment type="function">
    <text evidence="3">May transport inorganic phosphate (Pi).</text>
</comment>
<keyword evidence="2" id="KW-1003">Cell membrane</keyword>
<gene>
    <name evidence="7" type="ORF">CCAM_LOCUS8450</name>
</gene>
<organism evidence="7 8">
    <name type="scientific">Cuscuta campestris</name>
    <dbReference type="NCBI Taxonomy" id="132261"/>
    <lineage>
        <taxon>Eukaryota</taxon>
        <taxon>Viridiplantae</taxon>
        <taxon>Streptophyta</taxon>
        <taxon>Embryophyta</taxon>
        <taxon>Tracheophyta</taxon>
        <taxon>Spermatophyta</taxon>
        <taxon>Magnoliopsida</taxon>
        <taxon>eudicotyledons</taxon>
        <taxon>Gunneridae</taxon>
        <taxon>Pentapetalae</taxon>
        <taxon>asterids</taxon>
        <taxon>lamiids</taxon>
        <taxon>Solanales</taxon>
        <taxon>Convolvulaceae</taxon>
        <taxon>Cuscuteae</taxon>
        <taxon>Cuscuta</taxon>
        <taxon>Cuscuta subgen. Grammica</taxon>
        <taxon>Cuscuta sect. Cleistogrammica</taxon>
    </lineage>
</organism>
<feature type="coiled-coil region" evidence="4">
    <location>
        <begin position="116"/>
        <end position="143"/>
    </location>
</feature>
<feature type="domain" description="SPX" evidence="6">
    <location>
        <begin position="1"/>
        <end position="306"/>
    </location>
</feature>
<proteinExistence type="predicted"/>
<comment type="subcellular location">
    <subcellularLocation>
        <location evidence="1">Cell membrane</location>
        <topology evidence="1">Multi-pass membrane protein</topology>
    </subcellularLocation>
</comment>
<dbReference type="InterPro" id="IPR034092">
    <property type="entry name" value="PHO1_SPX"/>
</dbReference>
<evidence type="ECO:0000256" key="3">
    <source>
        <dbReference type="ARBA" id="ARBA00043939"/>
    </source>
</evidence>
<evidence type="ECO:0000256" key="1">
    <source>
        <dbReference type="ARBA" id="ARBA00004651"/>
    </source>
</evidence>
<evidence type="ECO:0000259" key="6">
    <source>
        <dbReference type="PROSITE" id="PS51382"/>
    </source>
</evidence>
<keyword evidence="2" id="KW-0472">Membrane</keyword>